<dbReference type="AlphaFoldDB" id="A0A1H3AFC1"/>
<sequence length="503" mass="56673">MASTFDIALVIFAILSSGYIAYLWLDNAETADKADPRGEPELSYLFDHGVLQHASGTTAQFCPLEAGFHEWSDLHHNVSGRFAMFPDKPPSTPEGQLIVAATDPKIHTLIRITWEKHLCRVVVLDPNDMGVDLRSEAEVTLTRLRSTVSVPLWHTDHANRLLWYNDAYHELFNACHPGQAIETQRLFPSDFSNATHRLSLRDQITGVKDWYAVTHSQSRSINCYQATCITTLVRAEEAQRNFVQTLTKTFAQLSIGLAIFDRKSQLVLFNPALIDLTGLGAQFLSARPAIQTFFDKLREARKIPEPKDYATWRTTVSELISAAHDGRYEEIWSLESGQTFRVKGRPHPDGATAFLIEDISAQVSLTRTFRAELEQGQAMLDTLDDAIVVFSSSGILTFSNTAYKDLWGVDPDMTFADISIHDAIQGWHRRSAPNLLWQEIEDFVTNREDRMKWSMPLYLANGTELTCLFSPIVDGATLIRFHQPKKPVAEIENPEAEKPPQDA</sequence>
<dbReference type="SMART" id="SM00091">
    <property type="entry name" value="PAS"/>
    <property type="match status" value="3"/>
</dbReference>
<dbReference type="Gene3D" id="3.30.450.20">
    <property type="entry name" value="PAS domain"/>
    <property type="match status" value="1"/>
</dbReference>
<reference evidence="4" key="1">
    <citation type="submission" date="2016-10" db="EMBL/GenBank/DDBJ databases">
        <authorList>
            <person name="Varghese N."/>
            <person name="Submissions S."/>
        </authorList>
    </citation>
    <scope>NUCLEOTIDE SEQUENCE [LARGE SCALE GENOMIC DNA]</scope>
    <source>
        <strain evidence="4">DSM 10014</strain>
    </source>
</reference>
<dbReference type="Proteomes" id="UP000183076">
    <property type="component" value="Unassembled WGS sequence"/>
</dbReference>
<keyword evidence="1" id="KW-0812">Transmembrane</keyword>
<dbReference type="InterPro" id="IPR035965">
    <property type="entry name" value="PAS-like_dom_sf"/>
</dbReference>
<dbReference type="EMBL" id="FNNB01000005">
    <property type="protein sequence ID" value="SDX28376.1"/>
    <property type="molecule type" value="Genomic_DNA"/>
</dbReference>
<evidence type="ECO:0000313" key="4">
    <source>
        <dbReference type="Proteomes" id="UP000183076"/>
    </source>
</evidence>
<evidence type="ECO:0000259" key="2">
    <source>
        <dbReference type="SMART" id="SM00091"/>
    </source>
</evidence>
<feature type="domain" description="PAS" evidence="2">
    <location>
        <begin position="374"/>
        <end position="441"/>
    </location>
</feature>
<feature type="transmembrane region" description="Helical" evidence="1">
    <location>
        <begin position="7"/>
        <end position="25"/>
    </location>
</feature>
<accession>A0A1H3AFC1</accession>
<dbReference type="Pfam" id="PF12860">
    <property type="entry name" value="PAS_7"/>
    <property type="match status" value="1"/>
</dbReference>
<protein>
    <submittedName>
        <fullName evidence="3">PAS domain-containing protein</fullName>
    </submittedName>
</protein>
<keyword evidence="1" id="KW-0472">Membrane</keyword>
<organism evidence="3 4">
    <name type="scientific">Sulfitobacter pontiacus</name>
    <dbReference type="NCBI Taxonomy" id="60137"/>
    <lineage>
        <taxon>Bacteria</taxon>
        <taxon>Pseudomonadati</taxon>
        <taxon>Pseudomonadota</taxon>
        <taxon>Alphaproteobacteria</taxon>
        <taxon>Rhodobacterales</taxon>
        <taxon>Roseobacteraceae</taxon>
        <taxon>Sulfitobacter</taxon>
    </lineage>
</organism>
<dbReference type="InterPro" id="IPR000014">
    <property type="entry name" value="PAS"/>
</dbReference>
<name>A0A1H3AFC1_9RHOB</name>
<dbReference type="RefSeq" id="WP_074636642.1">
    <property type="nucleotide sequence ID" value="NZ_CP160849.1"/>
</dbReference>
<feature type="domain" description="PAS" evidence="2">
    <location>
        <begin position="244"/>
        <end position="310"/>
    </location>
</feature>
<dbReference type="STRING" id="60137.SAMN04488041_105326"/>
<feature type="domain" description="PAS" evidence="2">
    <location>
        <begin position="139"/>
        <end position="205"/>
    </location>
</feature>
<gene>
    <name evidence="3" type="ORF">SAMN04488041_105326</name>
</gene>
<proteinExistence type="predicted"/>
<evidence type="ECO:0000313" key="3">
    <source>
        <dbReference type="EMBL" id="SDX28376.1"/>
    </source>
</evidence>
<evidence type="ECO:0000256" key="1">
    <source>
        <dbReference type="SAM" id="Phobius"/>
    </source>
</evidence>
<dbReference type="GeneID" id="94020512"/>
<dbReference type="SUPFAM" id="SSF55785">
    <property type="entry name" value="PYP-like sensor domain (PAS domain)"/>
    <property type="match status" value="2"/>
</dbReference>
<keyword evidence="1" id="KW-1133">Transmembrane helix</keyword>